<feature type="region of interest" description="Disordered" evidence="1">
    <location>
        <begin position="1"/>
        <end position="35"/>
    </location>
</feature>
<dbReference type="SUPFAM" id="SSF48452">
    <property type="entry name" value="TPR-like"/>
    <property type="match status" value="2"/>
</dbReference>
<feature type="compositionally biased region" description="Polar residues" evidence="1">
    <location>
        <begin position="21"/>
        <end position="35"/>
    </location>
</feature>
<dbReference type="Pfam" id="PF13424">
    <property type="entry name" value="TPR_12"/>
    <property type="match status" value="1"/>
</dbReference>
<feature type="domain" description="Anaphase-promoting complex subunit 5" evidence="3">
    <location>
        <begin position="201"/>
        <end position="233"/>
    </location>
</feature>
<evidence type="ECO:0000313" key="5">
    <source>
        <dbReference type="Proteomes" id="UP000192042"/>
    </source>
</evidence>
<dbReference type="KEGG" id="nja:NSJP_2926"/>
<feature type="domain" description="Anaphase-promoting complex subunit 5" evidence="3">
    <location>
        <begin position="310"/>
        <end position="338"/>
    </location>
</feature>
<sequence>MPLPFEQGRVIDEGDSRQWEGRQSPNSAPLGTTLDSENDVNVQTIRHRFCPLRWPASAVLICLVLIPPLLFADTVKQGTAESLMQQGAQAYQRGAFEEALNNWRAAASRYHETGSTDGESRALVSAAQATQALGQSTQAIQYLELALALAQKGSDHAWHATVLDQIGRAYLTARQLDPAAQYLAQAEEVARRQPSAAVSAAILNDLGVLHALKREDKEALEAFTDCVAVSREAGLQMLAVNSRVNAARISLRLGNPNASRQWLDEALDQLKDLPVSRDKAVGFVNIGLVYESLLPALPEIRKPLLLRSAGALQEAIGISEQLKDSRTLSYALGYMGHLYELEARTEDALLLTRRAIFAAQSVDAPESLYRWQWQLARLLASMDQIDESLAAYRQAAATLQPIRFEVSQAAAEASLSNQESIKPLFFEFADLLLQRASRTEDQKIAEGYLLAARDAVEAFKAAELRDYFKDGCVDAIRSRLTTFDRLSPDTAVIYPILFPKRIELLVTLPSGFYRTAVPIAIETVTQEVRDFRRRVEKRTTREYLPHAKQLYDWLIRPIEGQLKQEHITTLVVVPDGVLRTIPMAALHDGESFVIQKFAVAITPGITLTDPKPLNREKVRFLATGLTKSVQGFPALPYVAEEVDSIHNLYGGDQLLDQDFLAPRLEQELREGRYGILHIATHGKFSTDVNDSFLLTFDGKLTMSKLDQLIGLFRFREDPLELLALSACQTGVGDDRAALGLAGVAIKAGARSALATLWFINDEASSALISEFYRQLRNPSVSKAVAMQRAQIKLLGDRVYQHPAYWSPFLLLNNWL</sequence>
<dbReference type="EMBL" id="LT828648">
    <property type="protein sequence ID" value="SLM49093.1"/>
    <property type="molecule type" value="Genomic_DNA"/>
</dbReference>
<dbReference type="InterPro" id="IPR011990">
    <property type="entry name" value="TPR-like_helical_dom_sf"/>
</dbReference>
<evidence type="ECO:0000259" key="2">
    <source>
        <dbReference type="Pfam" id="PF12770"/>
    </source>
</evidence>
<dbReference type="InterPro" id="IPR026000">
    <property type="entry name" value="Apc5_dom"/>
</dbReference>
<evidence type="ECO:0000256" key="1">
    <source>
        <dbReference type="SAM" id="MobiDB-lite"/>
    </source>
</evidence>
<proteinExistence type="predicted"/>
<dbReference type="Pfam" id="PF12770">
    <property type="entry name" value="CHAT"/>
    <property type="match status" value="1"/>
</dbReference>
<evidence type="ECO:0000259" key="3">
    <source>
        <dbReference type="Pfam" id="PF12862"/>
    </source>
</evidence>
<dbReference type="STRING" id="1325564.NSJP_2926"/>
<organism evidence="4 5">
    <name type="scientific">Nitrospira japonica</name>
    <dbReference type="NCBI Taxonomy" id="1325564"/>
    <lineage>
        <taxon>Bacteria</taxon>
        <taxon>Pseudomonadati</taxon>
        <taxon>Nitrospirota</taxon>
        <taxon>Nitrospiria</taxon>
        <taxon>Nitrospirales</taxon>
        <taxon>Nitrospiraceae</taxon>
        <taxon>Nitrospira</taxon>
    </lineage>
</organism>
<dbReference type="PANTHER" id="PTHR10098:SF112">
    <property type="entry name" value="SLR0380 PROTEIN"/>
    <property type="match status" value="1"/>
</dbReference>
<dbReference type="InterPro" id="IPR024983">
    <property type="entry name" value="CHAT_dom"/>
</dbReference>
<dbReference type="SMART" id="SM00028">
    <property type="entry name" value="TPR"/>
    <property type="match status" value="7"/>
</dbReference>
<feature type="compositionally biased region" description="Basic and acidic residues" evidence="1">
    <location>
        <begin position="9"/>
        <end position="20"/>
    </location>
</feature>
<protein>
    <submittedName>
        <fullName evidence="4">Uncharacterized protein</fullName>
    </submittedName>
</protein>
<dbReference type="Proteomes" id="UP000192042">
    <property type="component" value="Chromosome I"/>
</dbReference>
<evidence type="ECO:0000313" key="4">
    <source>
        <dbReference type="EMBL" id="SLM49093.1"/>
    </source>
</evidence>
<dbReference type="InterPro" id="IPR019734">
    <property type="entry name" value="TPR_rpt"/>
</dbReference>
<dbReference type="AlphaFoldDB" id="A0A1W1I8H2"/>
<feature type="domain" description="CHAT" evidence="2">
    <location>
        <begin position="546"/>
        <end position="810"/>
    </location>
</feature>
<gene>
    <name evidence="4" type="ORF">NSJP_2926</name>
</gene>
<dbReference type="Gene3D" id="1.25.40.10">
    <property type="entry name" value="Tetratricopeptide repeat domain"/>
    <property type="match status" value="2"/>
</dbReference>
<reference evidence="4 5" key="1">
    <citation type="submission" date="2017-03" db="EMBL/GenBank/DDBJ databases">
        <authorList>
            <person name="Afonso C.L."/>
            <person name="Miller P.J."/>
            <person name="Scott M.A."/>
            <person name="Spackman E."/>
            <person name="Goraichik I."/>
            <person name="Dimitrov K.M."/>
            <person name="Suarez D.L."/>
            <person name="Swayne D.E."/>
        </authorList>
    </citation>
    <scope>NUCLEOTIDE SEQUENCE [LARGE SCALE GENOMIC DNA]</scope>
    <source>
        <strain evidence="4">Genome sequencing of Nitrospira japonica strain NJ11</strain>
    </source>
</reference>
<name>A0A1W1I8H2_9BACT</name>
<accession>A0A1W1I8H2</accession>
<dbReference type="Pfam" id="PF12862">
    <property type="entry name" value="ANAPC5"/>
    <property type="match status" value="2"/>
</dbReference>
<dbReference type="PANTHER" id="PTHR10098">
    <property type="entry name" value="RAPSYN-RELATED"/>
    <property type="match status" value="1"/>
</dbReference>
<keyword evidence="5" id="KW-1185">Reference proteome</keyword>